<dbReference type="CDD" id="cd08563">
    <property type="entry name" value="GDPD_TtGDE_like"/>
    <property type="match status" value="1"/>
</dbReference>
<gene>
    <name evidence="2" type="ORF">P6P90_11940</name>
</gene>
<dbReference type="InterPro" id="IPR030395">
    <property type="entry name" value="GP_PDE_dom"/>
</dbReference>
<protein>
    <submittedName>
        <fullName evidence="2">Glycerophosphodiester phosphodiesterase</fullName>
    </submittedName>
</protein>
<dbReference type="Proteomes" id="UP001218246">
    <property type="component" value="Unassembled WGS sequence"/>
</dbReference>
<evidence type="ECO:0000313" key="3">
    <source>
        <dbReference type="Proteomes" id="UP001218246"/>
    </source>
</evidence>
<name>A0ABT6H5Q5_9BACI</name>
<organism evidence="2 3">
    <name type="scientific">Ectobacillus antri</name>
    <dbReference type="NCBI Taxonomy" id="2486280"/>
    <lineage>
        <taxon>Bacteria</taxon>
        <taxon>Bacillati</taxon>
        <taxon>Bacillota</taxon>
        <taxon>Bacilli</taxon>
        <taxon>Bacillales</taxon>
        <taxon>Bacillaceae</taxon>
        <taxon>Ectobacillus</taxon>
    </lineage>
</organism>
<sequence>MNRPLIFAHRGVKGTHPENTMIAFREAERVGAHGIELDVHLSKDGEVVVIHDETLDRTTNGSGLVCEKTLNELQKLDAGSYFGFNGEHVPSLKEVLNWMHGNTLLLNIELKNDMIRYTNLEQKVIHLVREYNMEKRVILSSFNHESVGMLGDLAPDIERAILYHHPLEDPLQQARNYQAHGLHPNFRLLTPEFVLEARQQGYPLRPYTINQPQDLQSMIDLGVDVIITDWPERAFSLLNKRKS</sequence>
<proteinExistence type="predicted"/>
<keyword evidence="3" id="KW-1185">Reference proteome</keyword>
<comment type="caution">
    <text evidence="2">The sequence shown here is derived from an EMBL/GenBank/DDBJ whole genome shotgun (WGS) entry which is preliminary data.</text>
</comment>
<feature type="domain" description="GP-PDE" evidence="1">
    <location>
        <begin position="4"/>
        <end position="238"/>
    </location>
</feature>
<evidence type="ECO:0000313" key="2">
    <source>
        <dbReference type="EMBL" id="MDG5754679.1"/>
    </source>
</evidence>
<dbReference type="RefSeq" id="WP_124564148.1">
    <property type="nucleotide sequence ID" value="NZ_JARRRY010000011.1"/>
</dbReference>
<evidence type="ECO:0000259" key="1">
    <source>
        <dbReference type="PROSITE" id="PS51704"/>
    </source>
</evidence>
<dbReference type="Pfam" id="PF03009">
    <property type="entry name" value="GDPD"/>
    <property type="match status" value="1"/>
</dbReference>
<reference evidence="2 3" key="1">
    <citation type="submission" date="2023-04" db="EMBL/GenBank/DDBJ databases">
        <title>Ectobacillus antri isolated from activated sludge.</title>
        <authorList>
            <person name="Yan P."/>
            <person name="Liu X."/>
        </authorList>
    </citation>
    <scope>NUCLEOTIDE SEQUENCE [LARGE SCALE GENOMIC DNA]</scope>
    <source>
        <strain evidence="2 3">C18H</strain>
    </source>
</reference>
<dbReference type="PANTHER" id="PTHR46211:SF1">
    <property type="entry name" value="GLYCEROPHOSPHODIESTER PHOSPHODIESTERASE, CYTOPLASMIC"/>
    <property type="match status" value="1"/>
</dbReference>
<dbReference type="EMBL" id="JARULN010000011">
    <property type="protein sequence ID" value="MDG5754679.1"/>
    <property type="molecule type" value="Genomic_DNA"/>
</dbReference>
<dbReference type="Gene3D" id="3.20.20.190">
    <property type="entry name" value="Phosphatidylinositol (PI) phosphodiesterase"/>
    <property type="match status" value="1"/>
</dbReference>
<dbReference type="InterPro" id="IPR017946">
    <property type="entry name" value="PLC-like_Pdiesterase_TIM-brl"/>
</dbReference>
<dbReference type="PROSITE" id="PS51704">
    <property type="entry name" value="GP_PDE"/>
    <property type="match status" value="1"/>
</dbReference>
<dbReference type="PANTHER" id="PTHR46211">
    <property type="entry name" value="GLYCEROPHOSPHORYL DIESTER PHOSPHODIESTERASE"/>
    <property type="match status" value="1"/>
</dbReference>
<accession>A0ABT6H5Q5</accession>
<dbReference type="SUPFAM" id="SSF51695">
    <property type="entry name" value="PLC-like phosphodiesterases"/>
    <property type="match status" value="1"/>
</dbReference>